<organism evidence="3 4">
    <name type="scientific">Podospora appendiculata</name>
    <dbReference type="NCBI Taxonomy" id="314037"/>
    <lineage>
        <taxon>Eukaryota</taxon>
        <taxon>Fungi</taxon>
        <taxon>Dikarya</taxon>
        <taxon>Ascomycota</taxon>
        <taxon>Pezizomycotina</taxon>
        <taxon>Sordariomycetes</taxon>
        <taxon>Sordariomycetidae</taxon>
        <taxon>Sordariales</taxon>
        <taxon>Podosporaceae</taxon>
        <taxon>Podospora</taxon>
    </lineage>
</organism>
<feature type="transmembrane region" description="Helical" evidence="2">
    <location>
        <begin position="37"/>
        <end position="56"/>
    </location>
</feature>
<protein>
    <submittedName>
        <fullName evidence="3">Uncharacterized protein</fullName>
    </submittedName>
</protein>
<dbReference type="EMBL" id="JAULSO010000002">
    <property type="protein sequence ID" value="KAK3688234.1"/>
    <property type="molecule type" value="Genomic_DNA"/>
</dbReference>
<feature type="compositionally biased region" description="Basic and acidic residues" evidence="1">
    <location>
        <begin position="162"/>
        <end position="184"/>
    </location>
</feature>
<dbReference type="Proteomes" id="UP001270362">
    <property type="component" value="Unassembled WGS sequence"/>
</dbReference>
<feature type="compositionally biased region" description="Basic and acidic residues" evidence="1">
    <location>
        <begin position="215"/>
        <end position="224"/>
    </location>
</feature>
<reference evidence="3" key="1">
    <citation type="journal article" date="2023" name="Mol. Phylogenet. Evol.">
        <title>Genome-scale phylogeny and comparative genomics of the fungal order Sordariales.</title>
        <authorList>
            <person name="Hensen N."/>
            <person name="Bonometti L."/>
            <person name="Westerberg I."/>
            <person name="Brannstrom I.O."/>
            <person name="Guillou S."/>
            <person name="Cros-Aarteil S."/>
            <person name="Calhoun S."/>
            <person name="Haridas S."/>
            <person name="Kuo A."/>
            <person name="Mondo S."/>
            <person name="Pangilinan J."/>
            <person name="Riley R."/>
            <person name="LaButti K."/>
            <person name="Andreopoulos B."/>
            <person name="Lipzen A."/>
            <person name="Chen C."/>
            <person name="Yan M."/>
            <person name="Daum C."/>
            <person name="Ng V."/>
            <person name="Clum A."/>
            <person name="Steindorff A."/>
            <person name="Ohm R.A."/>
            <person name="Martin F."/>
            <person name="Silar P."/>
            <person name="Natvig D.O."/>
            <person name="Lalanne C."/>
            <person name="Gautier V."/>
            <person name="Ament-Velasquez S.L."/>
            <person name="Kruys A."/>
            <person name="Hutchinson M.I."/>
            <person name="Powell A.J."/>
            <person name="Barry K."/>
            <person name="Miller A.N."/>
            <person name="Grigoriev I.V."/>
            <person name="Debuchy R."/>
            <person name="Gladieux P."/>
            <person name="Hiltunen Thoren M."/>
            <person name="Johannesson H."/>
        </authorList>
    </citation>
    <scope>NUCLEOTIDE SEQUENCE</scope>
    <source>
        <strain evidence="3">CBS 314.62</strain>
    </source>
</reference>
<feature type="transmembrane region" description="Helical" evidence="2">
    <location>
        <begin position="63"/>
        <end position="84"/>
    </location>
</feature>
<proteinExistence type="predicted"/>
<reference evidence="3" key="2">
    <citation type="submission" date="2023-06" db="EMBL/GenBank/DDBJ databases">
        <authorList>
            <consortium name="Lawrence Berkeley National Laboratory"/>
            <person name="Haridas S."/>
            <person name="Hensen N."/>
            <person name="Bonometti L."/>
            <person name="Westerberg I."/>
            <person name="Brannstrom I.O."/>
            <person name="Guillou S."/>
            <person name="Cros-Aarteil S."/>
            <person name="Calhoun S."/>
            <person name="Kuo A."/>
            <person name="Mondo S."/>
            <person name="Pangilinan J."/>
            <person name="Riley R."/>
            <person name="Labutti K."/>
            <person name="Andreopoulos B."/>
            <person name="Lipzen A."/>
            <person name="Chen C."/>
            <person name="Yanf M."/>
            <person name="Daum C."/>
            <person name="Ng V."/>
            <person name="Clum A."/>
            <person name="Steindorff A."/>
            <person name="Ohm R."/>
            <person name="Martin F."/>
            <person name="Silar P."/>
            <person name="Natvig D."/>
            <person name="Lalanne C."/>
            <person name="Gautier V."/>
            <person name="Ament-Velasquez S.L."/>
            <person name="Kruys A."/>
            <person name="Hutchinson M.I."/>
            <person name="Powell A.J."/>
            <person name="Barry K."/>
            <person name="Miller A.N."/>
            <person name="Grigoriev I.V."/>
            <person name="Debuchy R."/>
            <person name="Gladieux P."/>
            <person name="Thoren M.H."/>
            <person name="Johannesson H."/>
        </authorList>
    </citation>
    <scope>NUCLEOTIDE SEQUENCE</scope>
    <source>
        <strain evidence="3">CBS 314.62</strain>
    </source>
</reference>
<evidence type="ECO:0000313" key="3">
    <source>
        <dbReference type="EMBL" id="KAK3688234.1"/>
    </source>
</evidence>
<dbReference type="AlphaFoldDB" id="A0AAE1CC90"/>
<keyword evidence="2" id="KW-0472">Membrane</keyword>
<keyword evidence="2" id="KW-1133">Transmembrane helix</keyword>
<evidence type="ECO:0000256" key="2">
    <source>
        <dbReference type="SAM" id="Phobius"/>
    </source>
</evidence>
<accession>A0AAE1CC90</accession>
<evidence type="ECO:0000256" key="1">
    <source>
        <dbReference type="SAM" id="MobiDB-lite"/>
    </source>
</evidence>
<gene>
    <name evidence="3" type="ORF">B0T22DRAFT_459003</name>
</gene>
<keyword evidence="4" id="KW-1185">Reference proteome</keyword>
<feature type="region of interest" description="Disordered" evidence="1">
    <location>
        <begin position="215"/>
        <end position="262"/>
    </location>
</feature>
<keyword evidence="2" id="KW-0812">Transmembrane</keyword>
<name>A0AAE1CC90_9PEZI</name>
<sequence>MAPTTAKSMLSAAENVLLARADSDPPGFWKSLGFDEFFWWIFNCLITAAWAVLWVVGRAFIVVFFAAMVSIFLTLVLFVCYLVFGPDPKEEERTRNRNTVTNPVAPTPSTAPVFVTPVAVAPVAVAPVAVGLVAPVAPVAPVSLVHSDTNLEQDQASHDTIFDAQDERDRANDEVEADESKASEEACLGTDTYTSGYGFYEEPMDLVIFDNKEAEYQETSKKEPDDDDAISLRSKPVPALTRSKPRSTESSSGFSSRHFKKHRRESLGYVTISHSPDWSWDVLLSEFK</sequence>
<evidence type="ECO:0000313" key="4">
    <source>
        <dbReference type="Proteomes" id="UP001270362"/>
    </source>
</evidence>
<comment type="caution">
    <text evidence="3">The sequence shown here is derived from an EMBL/GenBank/DDBJ whole genome shotgun (WGS) entry which is preliminary data.</text>
</comment>
<feature type="region of interest" description="Disordered" evidence="1">
    <location>
        <begin position="162"/>
        <end position="188"/>
    </location>
</feature>